<protein>
    <submittedName>
        <fullName evidence="1">Uncharacterized protein</fullName>
    </submittedName>
</protein>
<reference evidence="1 2" key="1">
    <citation type="journal article" date="2019" name="Nat. Ecol. Evol.">
        <title>Megaphylogeny resolves global patterns of mushroom evolution.</title>
        <authorList>
            <person name="Varga T."/>
            <person name="Krizsan K."/>
            <person name="Foldi C."/>
            <person name="Dima B."/>
            <person name="Sanchez-Garcia M."/>
            <person name="Sanchez-Ramirez S."/>
            <person name="Szollosi G.J."/>
            <person name="Szarkandi J.G."/>
            <person name="Papp V."/>
            <person name="Albert L."/>
            <person name="Andreopoulos W."/>
            <person name="Angelini C."/>
            <person name="Antonin V."/>
            <person name="Barry K.W."/>
            <person name="Bougher N.L."/>
            <person name="Buchanan P."/>
            <person name="Buyck B."/>
            <person name="Bense V."/>
            <person name="Catcheside P."/>
            <person name="Chovatia M."/>
            <person name="Cooper J."/>
            <person name="Damon W."/>
            <person name="Desjardin D."/>
            <person name="Finy P."/>
            <person name="Geml J."/>
            <person name="Haridas S."/>
            <person name="Hughes K."/>
            <person name="Justo A."/>
            <person name="Karasinski D."/>
            <person name="Kautmanova I."/>
            <person name="Kiss B."/>
            <person name="Kocsube S."/>
            <person name="Kotiranta H."/>
            <person name="LaButti K.M."/>
            <person name="Lechner B.E."/>
            <person name="Liimatainen K."/>
            <person name="Lipzen A."/>
            <person name="Lukacs Z."/>
            <person name="Mihaltcheva S."/>
            <person name="Morgado L.N."/>
            <person name="Niskanen T."/>
            <person name="Noordeloos M.E."/>
            <person name="Ohm R.A."/>
            <person name="Ortiz-Santana B."/>
            <person name="Ovrebo C."/>
            <person name="Racz N."/>
            <person name="Riley R."/>
            <person name="Savchenko A."/>
            <person name="Shiryaev A."/>
            <person name="Soop K."/>
            <person name="Spirin V."/>
            <person name="Szebenyi C."/>
            <person name="Tomsovsky M."/>
            <person name="Tulloss R.E."/>
            <person name="Uehling J."/>
            <person name="Grigoriev I.V."/>
            <person name="Vagvolgyi C."/>
            <person name="Papp T."/>
            <person name="Martin F.M."/>
            <person name="Miettinen O."/>
            <person name="Hibbett D.S."/>
            <person name="Nagy L.G."/>
        </authorList>
    </citation>
    <scope>NUCLEOTIDE SEQUENCE [LARGE SCALE GENOMIC DNA]</scope>
    <source>
        <strain evidence="1 2">CBS 166.37</strain>
    </source>
</reference>
<dbReference type="AlphaFoldDB" id="A0A5C3M144"/>
<dbReference type="EMBL" id="ML213601">
    <property type="protein sequence ID" value="TFK38910.1"/>
    <property type="molecule type" value="Genomic_DNA"/>
</dbReference>
<organism evidence="1 2">
    <name type="scientific">Crucibulum laeve</name>
    <dbReference type="NCBI Taxonomy" id="68775"/>
    <lineage>
        <taxon>Eukaryota</taxon>
        <taxon>Fungi</taxon>
        <taxon>Dikarya</taxon>
        <taxon>Basidiomycota</taxon>
        <taxon>Agaricomycotina</taxon>
        <taxon>Agaricomycetes</taxon>
        <taxon>Agaricomycetidae</taxon>
        <taxon>Agaricales</taxon>
        <taxon>Agaricineae</taxon>
        <taxon>Nidulariaceae</taxon>
        <taxon>Crucibulum</taxon>
    </lineage>
</organism>
<evidence type="ECO:0000313" key="2">
    <source>
        <dbReference type="Proteomes" id="UP000308652"/>
    </source>
</evidence>
<keyword evidence="2" id="KW-1185">Reference proteome</keyword>
<accession>A0A5C3M144</accession>
<dbReference type="Proteomes" id="UP000308652">
    <property type="component" value="Unassembled WGS sequence"/>
</dbReference>
<evidence type="ECO:0000313" key="1">
    <source>
        <dbReference type="EMBL" id="TFK38910.1"/>
    </source>
</evidence>
<name>A0A5C3M144_9AGAR</name>
<gene>
    <name evidence="1" type="ORF">BDQ12DRAFT_682702</name>
</gene>
<proteinExistence type="predicted"/>
<sequence>MFLFYLYFQGNSVTKRVGRIKRVLCKCISFFELLFRNLFGVECSFNEVTMGLAILRNFGADCGDLDTHTGRRLQWDIQEGVD</sequence>